<evidence type="ECO:0000313" key="2">
    <source>
        <dbReference type="Proteomes" id="UP000189933"/>
    </source>
</evidence>
<protein>
    <recommendedName>
        <fullName evidence="3">DUF951 domain-containing protein</fullName>
    </recommendedName>
</protein>
<proteinExistence type="predicted"/>
<evidence type="ECO:0000313" key="1">
    <source>
        <dbReference type="EMBL" id="SKA18830.1"/>
    </source>
</evidence>
<gene>
    <name evidence="1" type="ORF">SAMN02745885_02241</name>
</gene>
<dbReference type="EMBL" id="FUXM01000034">
    <property type="protein sequence ID" value="SKA18830.1"/>
    <property type="molecule type" value="Genomic_DNA"/>
</dbReference>
<dbReference type="Proteomes" id="UP000189933">
    <property type="component" value="Unassembled WGS sequence"/>
</dbReference>
<keyword evidence="2" id="KW-1185">Reference proteome</keyword>
<organism evidence="1 2">
    <name type="scientific">Carboxydocella sporoproducens DSM 16521</name>
    <dbReference type="NCBI Taxonomy" id="1121270"/>
    <lineage>
        <taxon>Bacteria</taxon>
        <taxon>Bacillati</taxon>
        <taxon>Bacillota</taxon>
        <taxon>Clostridia</taxon>
        <taxon>Eubacteriales</taxon>
        <taxon>Clostridiales Family XVI. Incertae Sedis</taxon>
        <taxon>Carboxydocella</taxon>
    </lineage>
</organism>
<name>A0A1T4RS68_9FIRM</name>
<dbReference type="AlphaFoldDB" id="A0A1T4RS68"/>
<dbReference type="PANTHER" id="PTHR38455:SF1">
    <property type="entry name" value="DUF951 DOMAIN-CONTAINING PROTEIN"/>
    <property type="match status" value="1"/>
</dbReference>
<dbReference type="InterPro" id="IPR009296">
    <property type="entry name" value="DUF951"/>
</dbReference>
<dbReference type="PIRSF" id="PIRSF037263">
    <property type="entry name" value="DUF951_bac"/>
    <property type="match status" value="1"/>
</dbReference>
<sequence length="64" mass="7412">MVLKLLEGDIVELKKPHPCGSNRWQILRLGADCRLKCLGCNHQVWLERVKLEKAIKKFIERGAE</sequence>
<reference evidence="2" key="1">
    <citation type="submission" date="2017-02" db="EMBL/GenBank/DDBJ databases">
        <authorList>
            <person name="Varghese N."/>
            <person name="Submissions S."/>
        </authorList>
    </citation>
    <scope>NUCLEOTIDE SEQUENCE [LARGE SCALE GENOMIC DNA]</scope>
    <source>
        <strain evidence="2">DSM 16521</strain>
    </source>
</reference>
<dbReference type="RefSeq" id="WP_078666252.1">
    <property type="nucleotide sequence ID" value="NZ_FUXM01000034.1"/>
</dbReference>
<dbReference type="OrthoDB" id="9802710at2"/>
<accession>A0A1T4RS68</accession>
<dbReference type="PANTHER" id="PTHR38455">
    <property type="entry name" value="HYPOTHETICAL CYTOSOLIC PROTEIN"/>
    <property type="match status" value="1"/>
</dbReference>
<evidence type="ECO:0008006" key="3">
    <source>
        <dbReference type="Google" id="ProtNLM"/>
    </source>
</evidence>
<dbReference type="Pfam" id="PF06107">
    <property type="entry name" value="DUF951"/>
    <property type="match status" value="1"/>
</dbReference>